<dbReference type="InterPro" id="IPR040256">
    <property type="entry name" value="At4g02000-like"/>
</dbReference>
<evidence type="ECO:0000313" key="2">
    <source>
        <dbReference type="EnsemblPlants" id="AUR62000896-RA:cds"/>
    </source>
</evidence>
<keyword evidence="3" id="KW-1185">Reference proteome</keyword>
<name>A0A803KPE0_CHEQI</name>
<dbReference type="Proteomes" id="UP000596660">
    <property type="component" value="Unplaced"/>
</dbReference>
<dbReference type="Pfam" id="PF14392">
    <property type="entry name" value="zf-CCHC_4"/>
    <property type="match status" value="1"/>
</dbReference>
<organism evidence="2 3">
    <name type="scientific">Chenopodium quinoa</name>
    <name type="common">Quinoa</name>
    <dbReference type="NCBI Taxonomy" id="63459"/>
    <lineage>
        <taxon>Eukaryota</taxon>
        <taxon>Viridiplantae</taxon>
        <taxon>Streptophyta</taxon>
        <taxon>Embryophyta</taxon>
        <taxon>Tracheophyta</taxon>
        <taxon>Spermatophyta</taxon>
        <taxon>Magnoliopsida</taxon>
        <taxon>eudicotyledons</taxon>
        <taxon>Gunneridae</taxon>
        <taxon>Pentapetalae</taxon>
        <taxon>Caryophyllales</taxon>
        <taxon>Chenopodiaceae</taxon>
        <taxon>Chenopodioideae</taxon>
        <taxon>Atripliceae</taxon>
        <taxon>Chenopodium</taxon>
    </lineage>
</organism>
<dbReference type="OMA" id="WTEYIRI"/>
<feature type="domain" description="Zinc knuckle CX2CX4HX4C" evidence="1">
    <location>
        <begin position="32"/>
        <end position="80"/>
    </location>
</feature>
<reference evidence="2" key="1">
    <citation type="journal article" date="2017" name="Nature">
        <title>The genome of Chenopodium quinoa.</title>
        <authorList>
            <person name="Jarvis D.E."/>
            <person name="Ho Y.S."/>
            <person name="Lightfoot D.J."/>
            <person name="Schmoeckel S.M."/>
            <person name="Li B."/>
            <person name="Borm T.J.A."/>
            <person name="Ohyanagi H."/>
            <person name="Mineta K."/>
            <person name="Michell C.T."/>
            <person name="Saber N."/>
            <person name="Kharbatia N.M."/>
            <person name="Rupper R.R."/>
            <person name="Sharp A.R."/>
            <person name="Dally N."/>
            <person name="Boughton B.A."/>
            <person name="Woo Y.H."/>
            <person name="Gao G."/>
            <person name="Schijlen E.G.W.M."/>
            <person name="Guo X."/>
            <person name="Momin A.A."/>
            <person name="Negrao S."/>
            <person name="Al-Babili S."/>
            <person name="Gehring C."/>
            <person name="Roessner U."/>
            <person name="Jung C."/>
            <person name="Murphy K."/>
            <person name="Arold S.T."/>
            <person name="Gojobori T."/>
            <person name="van der Linden C.G."/>
            <person name="van Loo E.N."/>
            <person name="Jellen E.N."/>
            <person name="Maughan P.J."/>
            <person name="Tester M."/>
        </authorList>
    </citation>
    <scope>NUCLEOTIDE SEQUENCE [LARGE SCALE GENOMIC DNA]</scope>
    <source>
        <strain evidence="2">cv. PI 614886</strain>
    </source>
</reference>
<dbReference type="AlphaFoldDB" id="A0A803KPE0"/>
<accession>A0A803KPE0</accession>
<evidence type="ECO:0000313" key="3">
    <source>
        <dbReference type="Proteomes" id="UP000596660"/>
    </source>
</evidence>
<dbReference type="PANTHER" id="PTHR31286:SF167">
    <property type="entry name" value="OS09G0268800 PROTEIN"/>
    <property type="match status" value="1"/>
</dbReference>
<dbReference type="PANTHER" id="PTHR31286">
    <property type="entry name" value="GLYCINE-RICH CELL WALL STRUCTURAL PROTEIN 1.8-LIKE"/>
    <property type="match status" value="1"/>
</dbReference>
<dbReference type="InterPro" id="IPR025836">
    <property type="entry name" value="Zn_knuckle_CX2CX4HX4C"/>
</dbReference>
<dbReference type="Gramene" id="AUR62000896-RA">
    <property type="protein sequence ID" value="AUR62000896-RA:cds"/>
    <property type="gene ID" value="AUR62000896"/>
</dbReference>
<reference evidence="2" key="2">
    <citation type="submission" date="2021-03" db="UniProtKB">
        <authorList>
            <consortium name="EnsemblPlants"/>
        </authorList>
    </citation>
    <scope>IDENTIFICATION</scope>
</reference>
<evidence type="ECO:0000259" key="1">
    <source>
        <dbReference type="Pfam" id="PF14392"/>
    </source>
</evidence>
<sequence length="146" mass="17240">MYDVGEFLGGFIKLDDSDPLGWGECMRIKVLVDINKPFRSGLFLASGQNQSRWIDLKYERLADFCFFCGRLDHTEKECQYKEQAKEGDTKMAYQYGPWLRASPRKRIRVDMAERDFEKAWLDKLRLSTANKKLLLIMIQMLSRWGR</sequence>
<proteinExistence type="predicted"/>
<dbReference type="EnsemblPlants" id="AUR62000896-RA">
    <property type="protein sequence ID" value="AUR62000896-RA:cds"/>
    <property type="gene ID" value="AUR62000896"/>
</dbReference>
<protein>
    <recommendedName>
        <fullName evidence="1">Zinc knuckle CX2CX4HX4C domain-containing protein</fullName>
    </recommendedName>
</protein>